<name>A0AAV3YSD0_9GAST</name>
<reference evidence="1 2" key="1">
    <citation type="journal article" date="2021" name="Elife">
        <title>Chloroplast acquisition without the gene transfer in kleptoplastic sea slugs, Plakobranchus ocellatus.</title>
        <authorList>
            <person name="Maeda T."/>
            <person name="Takahashi S."/>
            <person name="Yoshida T."/>
            <person name="Shimamura S."/>
            <person name="Takaki Y."/>
            <person name="Nagai Y."/>
            <person name="Toyoda A."/>
            <person name="Suzuki Y."/>
            <person name="Arimoto A."/>
            <person name="Ishii H."/>
            <person name="Satoh N."/>
            <person name="Nishiyama T."/>
            <person name="Hasebe M."/>
            <person name="Maruyama T."/>
            <person name="Minagawa J."/>
            <person name="Obokata J."/>
            <person name="Shigenobu S."/>
        </authorList>
    </citation>
    <scope>NUCLEOTIDE SEQUENCE [LARGE SCALE GENOMIC DNA]</scope>
</reference>
<comment type="caution">
    <text evidence="1">The sequence shown here is derived from an EMBL/GenBank/DDBJ whole genome shotgun (WGS) entry which is preliminary data.</text>
</comment>
<organism evidence="1 2">
    <name type="scientific">Plakobranchus ocellatus</name>
    <dbReference type="NCBI Taxonomy" id="259542"/>
    <lineage>
        <taxon>Eukaryota</taxon>
        <taxon>Metazoa</taxon>
        <taxon>Spiralia</taxon>
        <taxon>Lophotrochozoa</taxon>
        <taxon>Mollusca</taxon>
        <taxon>Gastropoda</taxon>
        <taxon>Heterobranchia</taxon>
        <taxon>Euthyneura</taxon>
        <taxon>Panpulmonata</taxon>
        <taxon>Sacoglossa</taxon>
        <taxon>Placobranchoidea</taxon>
        <taxon>Plakobranchidae</taxon>
        <taxon>Plakobranchus</taxon>
    </lineage>
</organism>
<sequence length="81" mass="9434">MSNKCDIVNYKGKYIEENECRVFRLPKDELERQKWLEVLPPRESCTGTCQMCFSTAFPTLRKTTKDCVLLQTSVKKARLAD</sequence>
<dbReference type="EMBL" id="BLXT01001979">
    <property type="protein sequence ID" value="GFN90020.1"/>
    <property type="molecule type" value="Genomic_DNA"/>
</dbReference>
<gene>
    <name evidence="1" type="ORF">PoB_001652600</name>
</gene>
<dbReference type="AlphaFoldDB" id="A0AAV3YSD0"/>
<accession>A0AAV3YSD0</accession>
<evidence type="ECO:0000313" key="1">
    <source>
        <dbReference type="EMBL" id="GFN90020.1"/>
    </source>
</evidence>
<proteinExistence type="predicted"/>
<dbReference type="Proteomes" id="UP000735302">
    <property type="component" value="Unassembled WGS sequence"/>
</dbReference>
<protein>
    <submittedName>
        <fullName evidence="1">Uncharacterized protein</fullName>
    </submittedName>
</protein>
<evidence type="ECO:0000313" key="2">
    <source>
        <dbReference type="Proteomes" id="UP000735302"/>
    </source>
</evidence>
<keyword evidence="2" id="KW-1185">Reference proteome</keyword>